<feature type="compositionally biased region" description="Acidic residues" evidence="2">
    <location>
        <begin position="369"/>
        <end position="380"/>
    </location>
</feature>
<name>A0A7C8I3Y3_9PLEO</name>
<feature type="domain" description="RING-type" evidence="3">
    <location>
        <begin position="136"/>
        <end position="183"/>
    </location>
</feature>
<dbReference type="Proteomes" id="UP000481861">
    <property type="component" value="Unassembled WGS sequence"/>
</dbReference>
<dbReference type="InterPro" id="IPR001841">
    <property type="entry name" value="Znf_RING"/>
</dbReference>
<keyword evidence="1" id="KW-0863">Zinc-finger</keyword>
<gene>
    <name evidence="4" type="ORF">BDV95DRAFT_177536</name>
</gene>
<protein>
    <recommendedName>
        <fullName evidence="3">RING-type domain-containing protein</fullName>
    </recommendedName>
</protein>
<feature type="compositionally biased region" description="Polar residues" evidence="2">
    <location>
        <begin position="348"/>
        <end position="362"/>
    </location>
</feature>
<dbReference type="SMART" id="SM00184">
    <property type="entry name" value="RING"/>
    <property type="match status" value="1"/>
</dbReference>
<feature type="compositionally biased region" description="Acidic residues" evidence="2">
    <location>
        <begin position="314"/>
        <end position="326"/>
    </location>
</feature>
<feature type="compositionally biased region" description="Low complexity" evidence="2">
    <location>
        <begin position="381"/>
        <end position="394"/>
    </location>
</feature>
<keyword evidence="1" id="KW-0479">Metal-binding</keyword>
<feature type="compositionally biased region" description="Basic and acidic residues" evidence="2">
    <location>
        <begin position="331"/>
        <end position="344"/>
    </location>
</feature>
<keyword evidence="5" id="KW-1185">Reference proteome</keyword>
<proteinExistence type="predicted"/>
<reference evidence="4 5" key="1">
    <citation type="submission" date="2020-01" db="EMBL/GenBank/DDBJ databases">
        <authorList>
            <consortium name="DOE Joint Genome Institute"/>
            <person name="Haridas S."/>
            <person name="Albert R."/>
            <person name="Binder M."/>
            <person name="Bloem J."/>
            <person name="Labutti K."/>
            <person name="Salamov A."/>
            <person name="Andreopoulos B."/>
            <person name="Baker S.E."/>
            <person name="Barry K."/>
            <person name="Bills G."/>
            <person name="Bluhm B.H."/>
            <person name="Cannon C."/>
            <person name="Castanera R."/>
            <person name="Culley D.E."/>
            <person name="Daum C."/>
            <person name="Ezra D."/>
            <person name="Gonzalez J.B."/>
            <person name="Henrissat B."/>
            <person name="Kuo A."/>
            <person name="Liang C."/>
            <person name="Lipzen A."/>
            <person name="Lutzoni F."/>
            <person name="Magnuson J."/>
            <person name="Mondo S."/>
            <person name="Nolan M."/>
            <person name="Ohm R."/>
            <person name="Pangilinan J."/>
            <person name="Park H.-J.H."/>
            <person name="Ramirez L."/>
            <person name="Alfaro M."/>
            <person name="Sun H."/>
            <person name="Tritt A."/>
            <person name="Yoshinaga Y."/>
            <person name="Zwiers L.-H.L."/>
            <person name="Turgeon B.G."/>
            <person name="Goodwin S.B."/>
            <person name="Spatafora J.W."/>
            <person name="Crous P.W."/>
            <person name="Grigoriev I.V."/>
        </authorList>
    </citation>
    <scope>NUCLEOTIDE SEQUENCE [LARGE SCALE GENOMIC DNA]</scope>
    <source>
        <strain evidence="4 5">CBS 611.86</strain>
    </source>
</reference>
<organism evidence="4 5">
    <name type="scientific">Massariosphaeria phaeospora</name>
    <dbReference type="NCBI Taxonomy" id="100035"/>
    <lineage>
        <taxon>Eukaryota</taxon>
        <taxon>Fungi</taxon>
        <taxon>Dikarya</taxon>
        <taxon>Ascomycota</taxon>
        <taxon>Pezizomycotina</taxon>
        <taxon>Dothideomycetes</taxon>
        <taxon>Pleosporomycetidae</taxon>
        <taxon>Pleosporales</taxon>
        <taxon>Pleosporales incertae sedis</taxon>
        <taxon>Massariosphaeria</taxon>
    </lineage>
</organism>
<sequence length="473" mass="53765">MPFLREEMEAMAEDNREQDHYYDMSDYEPQYQPESPGPNNILHGHNDLGRDNAMVVLPRGLPPDIVIPAIAHPYTPYRLVPRQRITPEGALLTYAGPSEYQWSERNQRRTYPLPLLPDFVQNCLSPREPAEYDVTCTICQTDFFDAPNEIVQISPCQHEFHRPCLMEQVNGSSLERNECRTCSTFLFRRNVLTPRQVAECRHAYEGANEQVLEFQTDLFVELLEITDRMFWQESRMGPYLANYFGRIGFVAHAWYLAHPDACISVDHAEQGDPWLYYEIGLRVEDHLHEQGWLGYWLGLGIRSYLNELEREMFDGSEPDSEPDSEPAEAPADDRGVGENRRLGEAPEQQAQGDGQRSPNQITAGGEVQGDGEDGDNDDAISDASSTASTNAGGSDPEETPAARTARLHEQQRTRRFIRENYTVIAEFPNISAVKNSSGTFELTNRRGEYVADIRGADGFIQLGNYAIFYRKPE</sequence>
<dbReference type="PROSITE" id="PS50089">
    <property type="entry name" value="ZF_RING_2"/>
    <property type="match status" value="1"/>
</dbReference>
<feature type="region of interest" description="Disordered" evidence="2">
    <location>
        <begin position="313"/>
        <end position="410"/>
    </location>
</feature>
<keyword evidence="1" id="KW-0862">Zinc</keyword>
<dbReference type="AlphaFoldDB" id="A0A7C8I3Y3"/>
<evidence type="ECO:0000256" key="2">
    <source>
        <dbReference type="SAM" id="MobiDB-lite"/>
    </source>
</evidence>
<accession>A0A7C8I3Y3</accession>
<evidence type="ECO:0000256" key="1">
    <source>
        <dbReference type="PROSITE-ProRule" id="PRU00175"/>
    </source>
</evidence>
<dbReference type="Gene3D" id="3.30.40.10">
    <property type="entry name" value="Zinc/RING finger domain, C3HC4 (zinc finger)"/>
    <property type="match status" value="1"/>
</dbReference>
<evidence type="ECO:0000313" key="5">
    <source>
        <dbReference type="Proteomes" id="UP000481861"/>
    </source>
</evidence>
<evidence type="ECO:0000313" key="4">
    <source>
        <dbReference type="EMBL" id="KAF2867351.1"/>
    </source>
</evidence>
<evidence type="ECO:0000259" key="3">
    <source>
        <dbReference type="PROSITE" id="PS50089"/>
    </source>
</evidence>
<dbReference type="InterPro" id="IPR013083">
    <property type="entry name" value="Znf_RING/FYVE/PHD"/>
</dbReference>
<dbReference type="EMBL" id="JAADJZ010000023">
    <property type="protein sequence ID" value="KAF2867351.1"/>
    <property type="molecule type" value="Genomic_DNA"/>
</dbReference>
<dbReference type="GO" id="GO:0008270">
    <property type="term" value="F:zinc ion binding"/>
    <property type="evidence" value="ECO:0007669"/>
    <property type="project" value="UniProtKB-KW"/>
</dbReference>
<dbReference type="SUPFAM" id="SSF57850">
    <property type="entry name" value="RING/U-box"/>
    <property type="match status" value="1"/>
</dbReference>
<dbReference type="OrthoDB" id="8062037at2759"/>
<comment type="caution">
    <text evidence="4">The sequence shown here is derived from an EMBL/GenBank/DDBJ whole genome shotgun (WGS) entry which is preliminary data.</text>
</comment>